<dbReference type="OrthoDB" id="1431247at2759"/>
<keyword evidence="1" id="KW-0346">Stress response</keyword>
<dbReference type="EMBL" id="CAACVG010011926">
    <property type="protein sequence ID" value="VEN59162.1"/>
    <property type="molecule type" value="Genomic_DNA"/>
</dbReference>
<name>A0A653DHZ8_CALMS</name>
<dbReference type="GO" id="GO:0009408">
    <property type="term" value="P:response to heat"/>
    <property type="evidence" value="ECO:0007669"/>
    <property type="project" value="TreeGrafter"/>
</dbReference>
<feature type="domain" description="SHSP" evidence="5">
    <location>
        <begin position="49"/>
        <end position="157"/>
    </location>
</feature>
<dbReference type="PANTHER" id="PTHR45640:SF13">
    <property type="entry name" value="HEAT SHOCK PROTEIN 22-RELATED"/>
    <property type="match status" value="1"/>
</dbReference>
<feature type="region of interest" description="Disordered" evidence="4">
    <location>
        <begin position="136"/>
        <end position="174"/>
    </location>
</feature>
<dbReference type="Gene3D" id="2.60.40.790">
    <property type="match status" value="1"/>
</dbReference>
<proteinExistence type="inferred from homology"/>
<dbReference type="PANTHER" id="PTHR45640">
    <property type="entry name" value="HEAT SHOCK PROTEIN HSP-12.2-RELATED"/>
    <property type="match status" value="1"/>
</dbReference>
<evidence type="ECO:0000313" key="6">
    <source>
        <dbReference type="EMBL" id="VEN59162.1"/>
    </source>
</evidence>
<evidence type="ECO:0000259" key="5">
    <source>
        <dbReference type="PROSITE" id="PS01031"/>
    </source>
</evidence>
<dbReference type="GO" id="GO:0005737">
    <property type="term" value="C:cytoplasm"/>
    <property type="evidence" value="ECO:0007669"/>
    <property type="project" value="TreeGrafter"/>
</dbReference>
<evidence type="ECO:0000256" key="1">
    <source>
        <dbReference type="ARBA" id="ARBA00023016"/>
    </source>
</evidence>
<dbReference type="InterPro" id="IPR002068">
    <property type="entry name" value="A-crystallin/Hsp20_dom"/>
</dbReference>
<sequence length="174" mass="19832">MSLLPLLFDDTLFTPRRYEPPQRTWVGVLDDDLFRPVSRQYQDYLRNLNAALQDTAGAEVMLNQDKFQANFDVQHFKPEEISVKLNDNVVTIEGKHEEKPDEHGAIFRHFVRKYTLPKDCDVSRLESKLSSDGVLSISAPRTCGDKPSERSIPIIRTGQTAKSIEQGKEGSKKK</sequence>
<gene>
    <name evidence="6" type="ORF">CALMAC_LOCUS17297</name>
</gene>
<dbReference type="Pfam" id="PF00011">
    <property type="entry name" value="HSP20"/>
    <property type="match status" value="1"/>
</dbReference>
<dbReference type="InterPro" id="IPR008978">
    <property type="entry name" value="HSP20-like_chaperone"/>
</dbReference>
<organism evidence="6 7">
    <name type="scientific">Callosobruchus maculatus</name>
    <name type="common">Southern cowpea weevil</name>
    <name type="synonym">Pulse bruchid</name>
    <dbReference type="NCBI Taxonomy" id="64391"/>
    <lineage>
        <taxon>Eukaryota</taxon>
        <taxon>Metazoa</taxon>
        <taxon>Ecdysozoa</taxon>
        <taxon>Arthropoda</taxon>
        <taxon>Hexapoda</taxon>
        <taxon>Insecta</taxon>
        <taxon>Pterygota</taxon>
        <taxon>Neoptera</taxon>
        <taxon>Endopterygota</taxon>
        <taxon>Coleoptera</taxon>
        <taxon>Polyphaga</taxon>
        <taxon>Cucujiformia</taxon>
        <taxon>Chrysomeloidea</taxon>
        <taxon>Chrysomelidae</taxon>
        <taxon>Bruchinae</taxon>
        <taxon>Bruchini</taxon>
        <taxon>Callosobruchus</taxon>
    </lineage>
</organism>
<feature type="compositionally biased region" description="Basic and acidic residues" evidence="4">
    <location>
        <begin position="165"/>
        <end position="174"/>
    </location>
</feature>
<dbReference type="GO" id="GO:0042026">
    <property type="term" value="P:protein refolding"/>
    <property type="evidence" value="ECO:0007669"/>
    <property type="project" value="TreeGrafter"/>
</dbReference>
<dbReference type="CDD" id="cd06526">
    <property type="entry name" value="metazoan_ACD"/>
    <property type="match status" value="1"/>
</dbReference>
<keyword evidence="7" id="KW-1185">Reference proteome</keyword>
<protein>
    <recommendedName>
        <fullName evidence="5">SHSP domain-containing protein</fullName>
    </recommendedName>
</protein>
<dbReference type="AlphaFoldDB" id="A0A653DHZ8"/>
<dbReference type="Proteomes" id="UP000410492">
    <property type="component" value="Unassembled WGS sequence"/>
</dbReference>
<evidence type="ECO:0000313" key="7">
    <source>
        <dbReference type="Proteomes" id="UP000410492"/>
    </source>
</evidence>
<dbReference type="GO" id="GO:0051082">
    <property type="term" value="F:unfolded protein binding"/>
    <property type="evidence" value="ECO:0007669"/>
    <property type="project" value="TreeGrafter"/>
</dbReference>
<evidence type="ECO:0000256" key="2">
    <source>
        <dbReference type="PROSITE-ProRule" id="PRU00285"/>
    </source>
</evidence>
<evidence type="ECO:0000256" key="3">
    <source>
        <dbReference type="RuleBase" id="RU003616"/>
    </source>
</evidence>
<dbReference type="PROSITE" id="PS01031">
    <property type="entry name" value="SHSP"/>
    <property type="match status" value="1"/>
</dbReference>
<evidence type="ECO:0000256" key="4">
    <source>
        <dbReference type="SAM" id="MobiDB-lite"/>
    </source>
</evidence>
<dbReference type="PRINTS" id="PR00299">
    <property type="entry name" value="ACRYSTALLIN"/>
</dbReference>
<comment type="similarity">
    <text evidence="2 3">Belongs to the small heat shock protein (HSP20) family.</text>
</comment>
<dbReference type="SUPFAM" id="SSF49764">
    <property type="entry name" value="HSP20-like chaperones"/>
    <property type="match status" value="1"/>
</dbReference>
<dbReference type="GO" id="GO:0005634">
    <property type="term" value="C:nucleus"/>
    <property type="evidence" value="ECO:0007669"/>
    <property type="project" value="TreeGrafter"/>
</dbReference>
<accession>A0A653DHZ8</accession>
<dbReference type="InterPro" id="IPR001436">
    <property type="entry name" value="Alpha-crystallin/sHSP_animal"/>
</dbReference>
<reference evidence="6 7" key="1">
    <citation type="submission" date="2019-01" db="EMBL/GenBank/DDBJ databases">
        <authorList>
            <person name="Sayadi A."/>
        </authorList>
    </citation>
    <scope>NUCLEOTIDE SEQUENCE [LARGE SCALE GENOMIC DNA]</scope>
</reference>